<dbReference type="Pfam" id="PF01459">
    <property type="entry name" value="Porin_3"/>
    <property type="match status" value="1"/>
</dbReference>
<dbReference type="Gramene" id="Kaladp0011s0219.1.v1.1">
    <property type="protein sequence ID" value="Kaladp0011s0219.1.v1.1"/>
    <property type="gene ID" value="Kaladp0011s0219.v1.1"/>
</dbReference>
<dbReference type="GO" id="GO:0008308">
    <property type="term" value="F:voltage-gated monoatomic anion channel activity"/>
    <property type="evidence" value="ECO:0007669"/>
    <property type="project" value="InterPro"/>
</dbReference>
<dbReference type="FunFam" id="2.40.160.10:FF:000003">
    <property type="entry name" value="Outer mitochondrial membrane protein porin"/>
    <property type="match status" value="1"/>
</dbReference>
<protein>
    <submittedName>
        <fullName evidence="9">Uncharacterized protein</fullName>
    </submittedName>
</protein>
<dbReference type="GO" id="GO:0046930">
    <property type="term" value="C:pore complex"/>
    <property type="evidence" value="ECO:0007669"/>
    <property type="project" value="UniProtKB-KW"/>
</dbReference>
<dbReference type="InterPro" id="IPR001925">
    <property type="entry name" value="Porin_Euk"/>
</dbReference>
<keyword evidence="8" id="KW-0472">Membrane</keyword>
<keyword evidence="10" id="KW-1185">Reference proteome</keyword>
<evidence type="ECO:0000256" key="1">
    <source>
        <dbReference type="ARBA" id="ARBA00004370"/>
    </source>
</evidence>
<comment type="similarity">
    <text evidence="2">Belongs to the eukaryotic mitochondrial porin (TC 1.B.8.1) family.</text>
</comment>
<sequence length="275" mass="29630">MANRPAPFSDIGKRANEILTKDYNVGHKFTVSFPSSTGMGLTATGLKRDHVFFGDINAVHKCGNTTVDVKIDSHSNVLTKVTQTDIFPNIKTAISFNIPDHKSGKLDVHYNHPHAAVFSSIGLNPTPVVELSAAIGTKELSLGGEIALDTASATFTKQSVGISFNKPDFSASLISGDRGETLKGSYVHELPSNATTVAAELTHRFSSRQNSFTIGSAHKANPTTLVKTRFSDNGKVAMLYQREWRPKSLVTFSAEYDTKALHSATKLGLSLALKP</sequence>
<dbReference type="PANTHER" id="PTHR11743">
    <property type="entry name" value="VOLTAGE-DEPENDENT ANION-SELECTIVE CHANNEL"/>
    <property type="match status" value="1"/>
</dbReference>
<dbReference type="GO" id="GO:0005741">
    <property type="term" value="C:mitochondrial outer membrane"/>
    <property type="evidence" value="ECO:0007669"/>
    <property type="project" value="InterPro"/>
</dbReference>
<evidence type="ECO:0000256" key="2">
    <source>
        <dbReference type="ARBA" id="ARBA00009624"/>
    </source>
</evidence>
<dbReference type="CDD" id="cd07306">
    <property type="entry name" value="Porin3_VDAC"/>
    <property type="match status" value="1"/>
</dbReference>
<keyword evidence="6" id="KW-0406">Ion transport</keyword>
<dbReference type="Gene3D" id="2.40.160.10">
    <property type="entry name" value="Porin"/>
    <property type="match status" value="1"/>
</dbReference>
<dbReference type="Proteomes" id="UP000594263">
    <property type="component" value="Unplaced"/>
</dbReference>
<comment type="subcellular location">
    <subcellularLocation>
        <location evidence="1">Membrane</location>
    </subcellularLocation>
</comment>
<evidence type="ECO:0000256" key="5">
    <source>
        <dbReference type="ARBA" id="ARBA00022692"/>
    </source>
</evidence>
<keyword evidence="4" id="KW-1134">Transmembrane beta strand</keyword>
<dbReference type="AlphaFoldDB" id="A0A7N0RHC5"/>
<evidence type="ECO:0000313" key="9">
    <source>
        <dbReference type="EnsemblPlants" id="Kaladp0011s0219.1.v1.1"/>
    </source>
</evidence>
<evidence type="ECO:0000256" key="3">
    <source>
        <dbReference type="ARBA" id="ARBA00022448"/>
    </source>
</evidence>
<dbReference type="OMA" id="TIVKHEW"/>
<evidence type="ECO:0000256" key="6">
    <source>
        <dbReference type="ARBA" id="ARBA00023065"/>
    </source>
</evidence>
<proteinExistence type="inferred from homology"/>
<reference evidence="9" key="1">
    <citation type="submission" date="2021-01" db="UniProtKB">
        <authorList>
            <consortium name="EnsemblPlants"/>
        </authorList>
    </citation>
    <scope>IDENTIFICATION</scope>
</reference>
<evidence type="ECO:0000256" key="4">
    <source>
        <dbReference type="ARBA" id="ARBA00022452"/>
    </source>
</evidence>
<dbReference type="GO" id="GO:0015288">
    <property type="term" value="F:porin activity"/>
    <property type="evidence" value="ECO:0007669"/>
    <property type="project" value="UniProtKB-KW"/>
</dbReference>
<dbReference type="InterPro" id="IPR027246">
    <property type="entry name" value="Porin_Euk/Tom40"/>
</dbReference>
<keyword evidence="7" id="KW-0626">Porin</keyword>
<name>A0A7N0RHC5_KALFE</name>
<evidence type="ECO:0000256" key="7">
    <source>
        <dbReference type="ARBA" id="ARBA00023114"/>
    </source>
</evidence>
<evidence type="ECO:0000313" key="10">
    <source>
        <dbReference type="Proteomes" id="UP000594263"/>
    </source>
</evidence>
<evidence type="ECO:0000256" key="8">
    <source>
        <dbReference type="ARBA" id="ARBA00023136"/>
    </source>
</evidence>
<keyword evidence="3" id="KW-0813">Transport</keyword>
<dbReference type="InterPro" id="IPR023614">
    <property type="entry name" value="Porin_dom_sf"/>
</dbReference>
<dbReference type="EnsemblPlants" id="Kaladp0011s0219.1.v1.1">
    <property type="protein sequence ID" value="Kaladp0011s0219.1.v1.1"/>
    <property type="gene ID" value="Kaladp0011s0219.v1.1"/>
</dbReference>
<organism evidence="9 10">
    <name type="scientific">Kalanchoe fedtschenkoi</name>
    <name type="common">Lavender scallops</name>
    <name type="synonym">South American air plant</name>
    <dbReference type="NCBI Taxonomy" id="63787"/>
    <lineage>
        <taxon>Eukaryota</taxon>
        <taxon>Viridiplantae</taxon>
        <taxon>Streptophyta</taxon>
        <taxon>Embryophyta</taxon>
        <taxon>Tracheophyta</taxon>
        <taxon>Spermatophyta</taxon>
        <taxon>Magnoliopsida</taxon>
        <taxon>eudicotyledons</taxon>
        <taxon>Gunneridae</taxon>
        <taxon>Pentapetalae</taxon>
        <taxon>Saxifragales</taxon>
        <taxon>Crassulaceae</taxon>
        <taxon>Kalanchoe</taxon>
    </lineage>
</organism>
<dbReference type="PANTHER" id="PTHR11743:SF27">
    <property type="entry name" value="MITOCHONDRIAL OUTER MEMBRANE PROTEIN PORIN 4"/>
    <property type="match status" value="1"/>
</dbReference>
<accession>A0A7N0RHC5</accession>
<keyword evidence="5" id="KW-0812">Transmembrane</keyword>